<dbReference type="EMBL" id="JABXJJ020000006">
    <property type="protein sequence ID" value="MDI5968844.1"/>
    <property type="molecule type" value="Genomic_DNA"/>
</dbReference>
<dbReference type="SUPFAM" id="SSF47336">
    <property type="entry name" value="ACP-like"/>
    <property type="match status" value="1"/>
</dbReference>
<dbReference type="InterPro" id="IPR009081">
    <property type="entry name" value="PP-bd_ACP"/>
</dbReference>
<accession>A0AA90GVY7</accession>
<dbReference type="AlphaFoldDB" id="A0AA90GVY7"/>
<dbReference type="Proteomes" id="UP001156398">
    <property type="component" value="Unassembled WGS sequence"/>
</dbReference>
<evidence type="ECO:0000313" key="3">
    <source>
        <dbReference type="EMBL" id="MDI5968844.1"/>
    </source>
</evidence>
<organism evidence="3">
    <name type="scientific">Streptantibioticus silvisoli</name>
    <dbReference type="NCBI Taxonomy" id="2705255"/>
    <lineage>
        <taxon>Bacteria</taxon>
        <taxon>Bacillati</taxon>
        <taxon>Actinomycetota</taxon>
        <taxon>Actinomycetes</taxon>
        <taxon>Kitasatosporales</taxon>
        <taxon>Streptomycetaceae</taxon>
        <taxon>Streptantibioticus</taxon>
    </lineage>
</organism>
<evidence type="ECO:0000313" key="2">
    <source>
        <dbReference type="EMBL" id="MDI5961314.1"/>
    </source>
</evidence>
<feature type="domain" description="Carrier" evidence="1">
    <location>
        <begin position="7"/>
        <end position="60"/>
    </location>
</feature>
<dbReference type="EMBL" id="JAAGKO020000001">
    <property type="protein sequence ID" value="MDI5961314.1"/>
    <property type="molecule type" value="Genomic_DNA"/>
</dbReference>
<gene>
    <name evidence="2" type="ORF">POF43_001000</name>
    <name evidence="3" type="ORF">POF50_005710</name>
</gene>
<protein>
    <submittedName>
        <fullName evidence="3">Phosphopantetheine-binding protein</fullName>
    </submittedName>
</protein>
<sequence length="70" mass="7575">MAPMTGVELADETTLVADLAYDSLRLIELTLALEQGFGLPELPQEETAMVTTLGDIVRMVAAARRQEAAR</sequence>
<name>A0AA90GVY7_9ACTN</name>
<reference evidence="3 4" key="1">
    <citation type="submission" date="2023-05" db="EMBL/GenBank/DDBJ databases">
        <title>Streptantibioticus silvisoli sp. nov., acidotolerant actinomycetes 1 from pine litter.</title>
        <authorList>
            <person name="Swiecimska M."/>
            <person name="Golinska P."/>
            <person name="Sangal V."/>
            <person name="Wachnowicz B."/>
            <person name="Goodfellow M."/>
        </authorList>
    </citation>
    <scope>NUCLEOTIDE SEQUENCE</scope>
    <source>
        <strain evidence="3">SL13</strain>
        <strain evidence="2 4">SL54</strain>
    </source>
</reference>
<dbReference type="RefSeq" id="WP_271321957.1">
    <property type="nucleotide sequence ID" value="NZ_JAAGKO020000001.1"/>
</dbReference>
<dbReference type="Gene3D" id="1.10.1200.10">
    <property type="entry name" value="ACP-like"/>
    <property type="match status" value="1"/>
</dbReference>
<comment type="caution">
    <text evidence="3">The sequence shown here is derived from an EMBL/GenBank/DDBJ whole genome shotgun (WGS) entry which is preliminary data.</text>
</comment>
<dbReference type="Pfam" id="PF00550">
    <property type="entry name" value="PP-binding"/>
    <property type="match status" value="1"/>
</dbReference>
<evidence type="ECO:0000259" key="1">
    <source>
        <dbReference type="Pfam" id="PF00550"/>
    </source>
</evidence>
<evidence type="ECO:0000313" key="4">
    <source>
        <dbReference type="Proteomes" id="UP001156398"/>
    </source>
</evidence>
<proteinExistence type="predicted"/>
<dbReference type="InterPro" id="IPR036736">
    <property type="entry name" value="ACP-like_sf"/>
</dbReference>
<keyword evidence="4" id="KW-1185">Reference proteome</keyword>